<dbReference type="InterPro" id="IPR036291">
    <property type="entry name" value="NAD(P)-bd_dom_sf"/>
</dbReference>
<dbReference type="InterPro" id="IPR002347">
    <property type="entry name" value="SDR_fam"/>
</dbReference>
<reference evidence="6 7" key="1">
    <citation type="journal article" date="2021" name="Front. Microbiol.">
        <title>Bacterial Transformation of Aromatic Monomers in Softwood Black Liquor.</title>
        <authorList>
            <person name="Navas L.E."/>
            <person name="Dexter G."/>
            <person name="Liu J."/>
            <person name="Levy-Booth D."/>
            <person name="Cho M."/>
            <person name="Jang S.K."/>
            <person name="Mansfield S.D."/>
            <person name="Renneckar S."/>
            <person name="Mohn W.W."/>
            <person name="Eltis L.D."/>
        </authorList>
    </citation>
    <scope>NUCLEOTIDE SEQUENCE [LARGE SCALE GENOMIC DNA]</scope>
    <source>
        <strain evidence="6 7">GD02</strain>
    </source>
</reference>
<dbReference type="Gene3D" id="3.40.50.720">
    <property type="entry name" value="NAD(P)-binding Rossmann-like Domain"/>
    <property type="match status" value="1"/>
</dbReference>
<dbReference type="PROSITE" id="PS00061">
    <property type="entry name" value="ADH_SHORT"/>
    <property type="match status" value="1"/>
</dbReference>
<evidence type="ECO:0000256" key="3">
    <source>
        <dbReference type="RuleBase" id="RU000363"/>
    </source>
</evidence>
<dbReference type="PRINTS" id="PR00081">
    <property type="entry name" value="GDHRDH"/>
</dbReference>
<dbReference type="AlphaFoldDB" id="A0AA47A820"/>
<dbReference type="Proteomes" id="UP001162740">
    <property type="component" value="Chromosome"/>
</dbReference>
<evidence type="ECO:0000259" key="5">
    <source>
        <dbReference type="SMART" id="SM00822"/>
    </source>
</evidence>
<evidence type="ECO:0000313" key="6">
    <source>
        <dbReference type="EMBL" id="UZF43281.1"/>
    </source>
</evidence>
<feature type="region of interest" description="Disordered" evidence="4">
    <location>
        <begin position="1"/>
        <end position="27"/>
    </location>
</feature>
<dbReference type="EMBL" id="CP083974">
    <property type="protein sequence ID" value="UZF43281.1"/>
    <property type="molecule type" value="Genomic_DNA"/>
</dbReference>
<feature type="domain" description="Ketoreductase" evidence="5">
    <location>
        <begin position="32"/>
        <end position="212"/>
    </location>
</feature>
<accession>A0AA47A820</accession>
<name>A0AA47A820_RHORH</name>
<dbReference type="GO" id="GO:0016491">
    <property type="term" value="F:oxidoreductase activity"/>
    <property type="evidence" value="ECO:0007669"/>
    <property type="project" value="UniProtKB-KW"/>
</dbReference>
<evidence type="ECO:0000256" key="4">
    <source>
        <dbReference type="SAM" id="MobiDB-lite"/>
    </source>
</evidence>
<dbReference type="SUPFAM" id="SSF51735">
    <property type="entry name" value="NAD(P)-binding Rossmann-fold domains"/>
    <property type="match status" value="1"/>
</dbReference>
<evidence type="ECO:0000256" key="1">
    <source>
        <dbReference type="ARBA" id="ARBA00006484"/>
    </source>
</evidence>
<proteinExistence type="inferred from homology"/>
<dbReference type="Pfam" id="PF00106">
    <property type="entry name" value="adh_short"/>
    <property type="match status" value="1"/>
</dbReference>
<dbReference type="InterPro" id="IPR057326">
    <property type="entry name" value="KR_dom"/>
</dbReference>
<dbReference type="InterPro" id="IPR020904">
    <property type="entry name" value="Sc_DH/Rdtase_CS"/>
</dbReference>
<dbReference type="PANTHER" id="PTHR43976:SF16">
    <property type="entry name" value="SHORT-CHAIN DEHYDROGENASE_REDUCTASE FAMILY PROTEIN"/>
    <property type="match status" value="1"/>
</dbReference>
<dbReference type="PRINTS" id="PR00080">
    <property type="entry name" value="SDRFAMILY"/>
</dbReference>
<keyword evidence="2" id="KW-0560">Oxidoreductase</keyword>
<dbReference type="InterPro" id="IPR051911">
    <property type="entry name" value="SDR_oxidoreductase"/>
</dbReference>
<dbReference type="RefSeq" id="WP_229582090.1">
    <property type="nucleotide sequence ID" value="NZ_CP083974.1"/>
</dbReference>
<organism evidence="6 7">
    <name type="scientific">Rhodococcus rhodochrous</name>
    <dbReference type="NCBI Taxonomy" id="1829"/>
    <lineage>
        <taxon>Bacteria</taxon>
        <taxon>Bacillati</taxon>
        <taxon>Actinomycetota</taxon>
        <taxon>Actinomycetes</taxon>
        <taxon>Mycobacteriales</taxon>
        <taxon>Nocardiaceae</taxon>
        <taxon>Rhodococcus</taxon>
    </lineage>
</organism>
<dbReference type="NCBIfam" id="NF006114">
    <property type="entry name" value="PRK08263.1"/>
    <property type="match status" value="1"/>
</dbReference>
<sequence>MNETDRLVSPRRYPLKTQPTIPSPTTPGACPRTWLITGASRGLGREFVRAALSRGDNVVAVSRSIESADLPRDPERLLRLPADVTDRTAVFAAFDRAREHFGDLDIVVDNAGTMAYGFVEEFTEEQARAQFETNFFGAMWVSQAAMAAFRSRGRGHLVQISSIGGVLSGPGTGLYSASKFALEGLSEALAAEAAHFGIDVTIVEPGGYWTDLYTTMTVSTPRSDYDALRAEIEEQSASTSIDSHPALAARALLEVVDADRPPRRIVLGNAVLDAAVAATREKIATWLEWESVSRAAEDAVPALESGGGERSAI</sequence>
<comment type="similarity">
    <text evidence="1 3">Belongs to the short-chain dehydrogenases/reductases (SDR) family.</text>
</comment>
<dbReference type="PANTHER" id="PTHR43976">
    <property type="entry name" value="SHORT CHAIN DEHYDROGENASE"/>
    <property type="match status" value="1"/>
</dbReference>
<protein>
    <submittedName>
        <fullName evidence="6">SDR family NAD(P)-dependent oxidoreductase</fullName>
    </submittedName>
</protein>
<evidence type="ECO:0000313" key="7">
    <source>
        <dbReference type="Proteomes" id="UP001162740"/>
    </source>
</evidence>
<gene>
    <name evidence="6" type="ORF">KUM34_015320</name>
</gene>
<evidence type="ECO:0000256" key="2">
    <source>
        <dbReference type="ARBA" id="ARBA00023002"/>
    </source>
</evidence>
<dbReference type="SMART" id="SM00822">
    <property type="entry name" value="PKS_KR"/>
    <property type="match status" value="1"/>
</dbReference>